<keyword evidence="2" id="KW-1185">Reference proteome</keyword>
<accession>A0ABY7NAC1</accession>
<dbReference type="RefSeq" id="WP_253248744.1">
    <property type="nucleotide sequence ID" value="NZ_CP096916.1"/>
</dbReference>
<proteinExistence type="predicted"/>
<dbReference type="EMBL" id="CP096916">
    <property type="protein sequence ID" value="WBM40180.1"/>
    <property type="molecule type" value="Genomic_DNA"/>
</dbReference>
<organism evidence="1 2">
    <name type="scientific">Alcaligenes faecalis</name>
    <dbReference type="NCBI Taxonomy" id="511"/>
    <lineage>
        <taxon>Bacteria</taxon>
        <taxon>Pseudomonadati</taxon>
        <taxon>Pseudomonadota</taxon>
        <taxon>Betaproteobacteria</taxon>
        <taxon>Burkholderiales</taxon>
        <taxon>Alcaligenaceae</taxon>
        <taxon>Alcaligenes</taxon>
    </lineage>
</organism>
<keyword evidence="1" id="KW-0966">Cell projection</keyword>
<keyword evidence="1" id="KW-0969">Cilium</keyword>
<dbReference type="InterPro" id="IPR009420">
    <property type="entry name" value="FlhE"/>
</dbReference>
<reference evidence="1 2" key="1">
    <citation type="submission" date="2022-05" db="EMBL/GenBank/DDBJ databases">
        <title>Complete sequence of strain NY11312.</title>
        <authorList>
            <person name="Zhou D."/>
        </authorList>
    </citation>
    <scope>NUCLEOTIDE SEQUENCE [LARGE SCALE GENOMIC DNA]</scope>
    <source>
        <strain evidence="1 2">NY11312</strain>
    </source>
</reference>
<gene>
    <name evidence="1" type="ORF">M2J83_10300</name>
</gene>
<evidence type="ECO:0000313" key="1">
    <source>
        <dbReference type="EMBL" id="WBM40180.1"/>
    </source>
</evidence>
<protein>
    <submittedName>
        <fullName evidence="1">Flagellar protein FlhE</fullName>
    </submittedName>
</protein>
<evidence type="ECO:0000313" key="2">
    <source>
        <dbReference type="Proteomes" id="UP001211866"/>
    </source>
</evidence>
<name>A0ABY7NAC1_ALCFA</name>
<keyword evidence="1" id="KW-0282">Flagellum</keyword>
<dbReference type="Pfam" id="PF06366">
    <property type="entry name" value="FlhE"/>
    <property type="match status" value="1"/>
</dbReference>
<sequence>MKLIFICIKTQLMSLLKSRNYKKPVFINSFLNPLFVFMALGSAPAIGHSASLAWDGEQLSNAITTSSPRTQQSFMPPEAIRSQASTLGKVEVSYDHNGRAVLKSRLCLQGGSCVDMNGSVLSTRAFAGQDARHGFVLEHEVWSWAGSTEAVRVRASIRVNYQR</sequence>
<dbReference type="Proteomes" id="UP001211866">
    <property type="component" value="Chromosome"/>
</dbReference>